<reference evidence="6 7" key="1">
    <citation type="submission" date="2016-07" db="EMBL/GenBank/DDBJ databases">
        <title>Pervasive Adenine N6-methylation of Active Genes in Fungi.</title>
        <authorList>
            <consortium name="DOE Joint Genome Institute"/>
            <person name="Mondo S.J."/>
            <person name="Dannebaum R.O."/>
            <person name="Kuo R.C."/>
            <person name="Labutti K."/>
            <person name="Haridas S."/>
            <person name="Kuo A."/>
            <person name="Salamov A."/>
            <person name="Ahrendt S.R."/>
            <person name="Lipzen A."/>
            <person name="Sullivan W."/>
            <person name="Andreopoulos W.B."/>
            <person name="Clum A."/>
            <person name="Lindquist E."/>
            <person name="Daum C."/>
            <person name="Ramamoorthy G.K."/>
            <person name="Gryganskyi A."/>
            <person name="Culley D."/>
            <person name="Magnuson J.K."/>
            <person name="James T.Y."/>
            <person name="O'Malley M.A."/>
            <person name="Stajich J.E."/>
            <person name="Spatafora J.W."/>
            <person name="Visel A."/>
            <person name="Grigoriev I.V."/>
        </authorList>
    </citation>
    <scope>NUCLEOTIDE SEQUENCE [LARGE SCALE GENOMIC DNA]</scope>
    <source>
        <strain evidence="6 7">NRRL 1336</strain>
    </source>
</reference>
<proteinExistence type="predicted"/>
<name>A0A1X2I8N5_9FUNG</name>
<dbReference type="EMBL" id="MCGE01000020">
    <property type="protein sequence ID" value="ORZ11801.1"/>
    <property type="molecule type" value="Genomic_DNA"/>
</dbReference>
<dbReference type="PROSITE" id="PS51460">
    <property type="entry name" value="GAR"/>
    <property type="match status" value="1"/>
</dbReference>
<organism evidence="6 7">
    <name type="scientific">Absidia repens</name>
    <dbReference type="NCBI Taxonomy" id="90262"/>
    <lineage>
        <taxon>Eukaryota</taxon>
        <taxon>Fungi</taxon>
        <taxon>Fungi incertae sedis</taxon>
        <taxon>Mucoromycota</taxon>
        <taxon>Mucoromycotina</taxon>
        <taxon>Mucoromycetes</taxon>
        <taxon>Mucorales</taxon>
        <taxon>Cunninghamellaceae</taxon>
        <taxon>Absidia</taxon>
    </lineage>
</organism>
<evidence type="ECO:0000256" key="3">
    <source>
        <dbReference type="ARBA" id="ARBA00023212"/>
    </source>
</evidence>
<evidence type="ECO:0000259" key="5">
    <source>
        <dbReference type="PROSITE" id="PS51460"/>
    </source>
</evidence>
<dbReference type="Pfam" id="PF02187">
    <property type="entry name" value="GAS2"/>
    <property type="match status" value="1"/>
</dbReference>
<evidence type="ECO:0000313" key="6">
    <source>
        <dbReference type="EMBL" id="ORZ11801.1"/>
    </source>
</evidence>
<feature type="compositionally biased region" description="Low complexity" evidence="4">
    <location>
        <begin position="789"/>
        <end position="803"/>
    </location>
</feature>
<evidence type="ECO:0000256" key="1">
    <source>
        <dbReference type="ARBA" id="ARBA00004245"/>
    </source>
</evidence>
<dbReference type="Proteomes" id="UP000193560">
    <property type="component" value="Unassembled WGS sequence"/>
</dbReference>
<accession>A0A1X2I8N5</accession>
<dbReference type="SUPFAM" id="SSF143575">
    <property type="entry name" value="GAS2 domain-like"/>
    <property type="match status" value="1"/>
</dbReference>
<dbReference type="STRING" id="90262.A0A1X2I8N5"/>
<keyword evidence="2" id="KW-0963">Cytoplasm</keyword>
<protein>
    <recommendedName>
        <fullName evidence="5">GAR domain-containing protein</fullName>
    </recommendedName>
</protein>
<dbReference type="Pfam" id="PF00307">
    <property type="entry name" value="CH"/>
    <property type="match status" value="1"/>
</dbReference>
<dbReference type="InterPro" id="IPR036872">
    <property type="entry name" value="CH_dom_sf"/>
</dbReference>
<evidence type="ECO:0000256" key="4">
    <source>
        <dbReference type="SAM" id="MobiDB-lite"/>
    </source>
</evidence>
<comment type="subcellular location">
    <subcellularLocation>
        <location evidence="1">Cytoplasm</location>
        <location evidence="1">Cytoskeleton</location>
    </subcellularLocation>
</comment>
<feature type="domain" description="GAR" evidence="5">
    <location>
        <begin position="1899"/>
        <end position="1977"/>
    </location>
</feature>
<dbReference type="InterPro" id="IPR036534">
    <property type="entry name" value="GAR_dom_sf"/>
</dbReference>
<dbReference type="InterPro" id="IPR001715">
    <property type="entry name" value="CH_dom"/>
</dbReference>
<comment type="caution">
    <text evidence="6">The sequence shown here is derived from an EMBL/GenBank/DDBJ whole genome shotgun (WGS) entry which is preliminary data.</text>
</comment>
<keyword evidence="7" id="KW-1185">Reference proteome</keyword>
<evidence type="ECO:0000313" key="7">
    <source>
        <dbReference type="Proteomes" id="UP000193560"/>
    </source>
</evidence>
<dbReference type="Gene3D" id="1.10.418.10">
    <property type="entry name" value="Calponin-like domain"/>
    <property type="match status" value="1"/>
</dbReference>
<gene>
    <name evidence="6" type="ORF">BCR42DRAFT_453763</name>
</gene>
<dbReference type="OrthoDB" id="10017054at2759"/>
<dbReference type="GO" id="GO:0005856">
    <property type="term" value="C:cytoskeleton"/>
    <property type="evidence" value="ECO:0007669"/>
    <property type="project" value="UniProtKB-SubCell"/>
</dbReference>
<dbReference type="InterPro" id="IPR003108">
    <property type="entry name" value="GAR_dom"/>
</dbReference>
<sequence length="2068" mass="233803">MTSLLSTSLNTLPNDISISTTSTPSIALHPHTPILSRILMAWVDARFAEHTRETVNTSSSTNDTYSRSLLVQLLHEQLPMDHIDSKNSSIISNHYSDVAQIVDILLENENSAPSPSIMVEDLASTLGNEDKSAALEIVSCIILKTFMRSILVGGHFISATDQDHPLLMPSTIPTFKLGHLSLQHTFLEVRSALLSWVNQQFRNNINYVSVDLVLDFGKSWSNGLAFTILIYCLNQSYLSNDLQLWVHQRLQLGGDGVSIHDDRIRDDDSRTGTVLSCVFDIARQRMGVSSCHTLQDMLEMLKTANEWCIILYIYEFYMYALQQKGEQQQQQSTSLISDLQQALELVCSVSHTKNDKNVMVPLHPLDDIDEPTINDYSQKVSSAVSLWNIYLSKTKNPSPQLMTSITAMRQAYDFFTQGLAFAQLSKEIQAELNMVESALNGLEYSLTMDSVHHLEEQVHNVKSLICDMEEQFGTLVQQQERYRHHLHQLDKQANLVCGWTRQVHTSMVENNRIWERIVSWIDLIEEKNALITGDGSRYDATMATDLSALDHIDMGALYHEHEQLKKDLDQFEAADGTKQLRAYIKQHTDERQQRLTPADISTLSVSLVTLNMLDRLWQLMADRGQKIERLVCRLQWEHRFEMAVEWIFLKDAAMDRFLRSQALWCEQNEMEDGCIGREGMAEQIIDVLMQLEHDISDFDDGAFRGVWNAYQHMVDIFGNAPGFLKRRQTGFEAAFDDLTKRCSLARQVVEQHLAMMDMVTQFKRIKNDGDALRRKLLMENDALDGTVDTNTNTNTNSSSNSNSKGAHCGNDMDITSKSNAIELCVEKFKEAYTDFLAQARTRLPYPDAPTMSTAMGATDAQSIDATNDAIRDTLRAYDISLSLISDGLDQLLVVRYHMQSLQRQAVHVCEQLERLTHWMDDRRGLIEKSDFDIYDGKNDDDHINLADFISSQSAQQQDKNDLLLSLEKELGTITYRLQQMENDDLAKLMETTKTLQSEMDHANTVSGCRHDVESALECLKTAQLGLKVKMRERGNKLEALKRYLAWESYWIKSHQWILSATRKLWDFCVKKARYCPSAGDSHVGGSSSVGQHDLEMALHSHQDRITDIGGSHMAALANLYARLVDGIIHWENSLLVTDSTQALVDDKNKTDSQQLSSSNNQTTYGFSSRQSMVDQEYGILVDLSQYAAALVTQRLVISNILVQLDDAFREGERLRDSLSKSAQQVTRIGLQQPKQPQQRQPPKEKVDLFRQLVTKIKATSTALEYPTFTPKLDESDSIISLTQIQQLHQDDEIRALIAGKMDQLENLGGQLTDLLMVHLNAEKKKKLVEQYNDDVLALARWIHDQTTILENRQLNVASETMDESLNCTSWSELDDEHEQFVAMIGSFESDRLRNIHNKVALLVEDVLSTCGSVVAEPEGKLARESLLGVTVVVTRNLGAAVSSFTALQQKMTDESTTLDAVAKRIEWTKLLQDAHGQLEDIQNRLIAWCKEKDDWVNNSGAFGADDDDDCQRQQVGYEQVLAALYERLENIMMDKDEFTGSAMVKVHLLYDTFVQCFPKLPRPTAIPDHIEDTMSSLDGSNARCQETLVSKIKELNIIQGCIQWKTDDKTVHVASKYCLDGLNFFVTHTARWRPLATEKEGRNGAQPERPLDDYSSIRHQQCTDLIQQLYDLQARLDILEDDVSANNVSNAIIQHVLTRRDQLVRFARYVSQFDSFVGLVVEQNKSVEDILGAMSGVGDELSLLLAGYKSDSMDYINLHAPMVPRDYYDQLTKQVDQLRSRVSKVIYPVRPAMNQPNTSGKGMVADNNASYWIALDHTDNNVIRNIINGNLMDLEHDLRELDRIIHTNKQQHQEYTDLKQQIQSSNTIANTKKIHGKTETVMSASQSAPAGPFTKSLLINSCSMISLAKHSDRRLLKSRLYRAATKIMPGQVGKYWIGNSHPRLIYCRILKSNVVMARVGGGWVELSQFLLDHGCNDGFIISDTSVSAENIFAMDGDNSGGYENVAKSESSASLTLSRSSGKSSTSTRSLLSLTGYTDGYQYVRIDEWGNHLALNMVRVDDHYFIPQK</sequence>
<evidence type="ECO:0000256" key="2">
    <source>
        <dbReference type="ARBA" id="ARBA00022490"/>
    </source>
</evidence>
<dbReference type="GO" id="GO:0008017">
    <property type="term" value="F:microtubule binding"/>
    <property type="evidence" value="ECO:0007669"/>
    <property type="project" value="InterPro"/>
</dbReference>
<dbReference type="Gene3D" id="3.30.920.20">
    <property type="entry name" value="Gas2-like domain"/>
    <property type="match status" value="1"/>
</dbReference>
<keyword evidence="3" id="KW-0206">Cytoskeleton</keyword>
<feature type="region of interest" description="Disordered" evidence="4">
    <location>
        <begin position="787"/>
        <end position="807"/>
    </location>
</feature>
<dbReference type="SUPFAM" id="SSF47576">
    <property type="entry name" value="Calponin-homology domain, CH-domain"/>
    <property type="match status" value="1"/>
</dbReference>